<proteinExistence type="inferred from homology"/>
<feature type="binding site" evidence="7">
    <location>
        <begin position="153"/>
        <end position="156"/>
    </location>
    <ligand>
        <name>substrate</name>
    </ligand>
</feature>
<dbReference type="EMBL" id="JBHTKL010000001">
    <property type="protein sequence ID" value="MFD1018948.1"/>
    <property type="molecule type" value="Genomic_DNA"/>
</dbReference>
<dbReference type="NCBIfam" id="NF011397">
    <property type="entry name" value="PRK14822.1"/>
    <property type="match status" value="1"/>
</dbReference>
<reference evidence="11" key="1">
    <citation type="journal article" date="2019" name="Int. J. Syst. Evol. Microbiol.">
        <title>The Global Catalogue of Microorganisms (GCM) 10K type strain sequencing project: providing services to taxonomists for standard genome sequencing and annotation.</title>
        <authorList>
            <consortium name="The Broad Institute Genomics Platform"/>
            <consortium name="The Broad Institute Genome Sequencing Center for Infectious Disease"/>
            <person name="Wu L."/>
            <person name="Ma J."/>
        </authorList>
    </citation>
    <scope>NUCLEOTIDE SEQUENCE [LARGE SCALE GENOMIC DNA]</scope>
    <source>
        <strain evidence="11">CCUG 56607</strain>
    </source>
</reference>
<keyword evidence="11" id="KW-1185">Reference proteome</keyword>
<dbReference type="InterPro" id="IPR029001">
    <property type="entry name" value="ITPase-like_fam"/>
</dbReference>
<dbReference type="RefSeq" id="WP_386057835.1">
    <property type="nucleotide sequence ID" value="NZ_JBHTKL010000001.1"/>
</dbReference>
<feature type="binding site" evidence="7">
    <location>
        <position position="70"/>
    </location>
    <ligand>
        <name>Mg(2+)</name>
        <dbReference type="ChEBI" id="CHEBI:18420"/>
    </ligand>
</feature>
<comment type="cofactor">
    <cofactor evidence="7">
        <name>Mg(2+)</name>
        <dbReference type="ChEBI" id="CHEBI:18420"/>
    </cofactor>
    <text evidence="7">Binds 1 Mg(2+) ion per subunit.</text>
</comment>
<comment type="function">
    <text evidence="7">Pyrophosphatase that catalyzes the hydrolysis of nucleoside triphosphates to their monophosphate derivatives, with a high preference for the non-canonical purine nucleotides XTP (xanthosine triphosphate), dITP (deoxyinosine triphosphate) and ITP. Seems to function as a house-cleaning enzyme that removes non-canonical purine nucleotides from the nucleotide pool, thus preventing their incorporation into DNA/RNA and avoiding chromosomal lesions.</text>
</comment>
<evidence type="ECO:0000256" key="2">
    <source>
        <dbReference type="ARBA" id="ARBA00022723"/>
    </source>
</evidence>
<dbReference type="SUPFAM" id="SSF52972">
    <property type="entry name" value="ITPase-like"/>
    <property type="match status" value="1"/>
</dbReference>
<evidence type="ECO:0000313" key="10">
    <source>
        <dbReference type="EMBL" id="MFD1018948.1"/>
    </source>
</evidence>
<feature type="binding site" evidence="7">
    <location>
        <position position="176"/>
    </location>
    <ligand>
        <name>substrate</name>
    </ligand>
</feature>
<feature type="compositionally biased region" description="Basic and acidic residues" evidence="9">
    <location>
        <begin position="163"/>
        <end position="175"/>
    </location>
</feature>
<dbReference type="PANTHER" id="PTHR11067:SF9">
    <property type="entry name" value="INOSINE TRIPHOSPHATE PYROPHOSPHATASE"/>
    <property type="match status" value="1"/>
</dbReference>
<dbReference type="CDD" id="cd00515">
    <property type="entry name" value="HAM1"/>
    <property type="match status" value="1"/>
</dbReference>
<evidence type="ECO:0000256" key="1">
    <source>
        <dbReference type="ARBA" id="ARBA00008023"/>
    </source>
</evidence>
<dbReference type="HAMAP" id="MF_01405">
    <property type="entry name" value="Non_canon_purine_NTPase"/>
    <property type="match status" value="1"/>
</dbReference>
<dbReference type="NCBIfam" id="TIGR00042">
    <property type="entry name" value="RdgB/HAM1 family non-canonical purine NTP pyrophosphatase"/>
    <property type="match status" value="1"/>
</dbReference>
<gene>
    <name evidence="10" type="ORF">ACFQ2J_07030</name>
</gene>
<evidence type="ECO:0000256" key="7">
    <source>
        <dbReference type="HAMAP-Rule" id="MF_01405"/>
    </source>
</evidence>
<comment type="caution">
    <text evidence="7">Lacks conserved residue(s) required for the propagation of feature annotation.</text>
</comment>
<dbReference type="Gene3D" id="3.90.950.10">
    <property type="match status" value="1"/>
</dbReference>
<evidence type="ECO:0000313" key="11">
    <source>
        <dbReference type="Proteomes" id="UP001596990"/>
    </source>
</evidence>
<feature type="region of interest" description="Disordered" evidence="9">
    <location>
        <begin position="162"/>
        <end position="183"/>
    </location>
</feature>
<dbReference type="InterPro" id="IPR002637">
    <property type="entry name" value="RdgB/HAM1"/>
</dbReference>
<feature type="binding site" evidence="7">
    <location>
        <begin position="181"/>
        <end position="182"/>
    </location>
    <ligand>
        <name>substrate</name>
    </ligand>
</feature>
<feature type="active site" description="Proton acceptor" evidence="7">
    <location>
        <position position="70"/>
    </location>
</feature>
<organism evidence="10 11">
    <name type="scientific">Thalassobacillus hwangdonensis</name>
    <dbReference type="NCBI Taxonomy" id="546108"/>
    <lineage>
        <taxon>Bacteria</taxon>
        <taxon>Bacillati</taxon>
        <taxon>Bacillota</taxon>
        <taxon>Bacilli</taxon>
        <taxon>Bacillales</taxon>
        <taxon>Bacillaceae</taxon>
        <taxon>Thalassobacillus</taxon>
    </lineage>
</organism>
<evidence type="ECO:0000256" key="3">
    <source>
        <dbReference type="ARBA" id="ARBA00022741"/>
    </source>
</evidence>
<comment type="catalytic activity">
    <reaction evidence="7">
        <text>XTP + H2O = XMP + diphosphate + H(+)</text>
        <dbReference type="Rhea" id="RHEA:28610"/>
        <dbReference type="ChEBI" id="CHEBI:15377"/>
        <dbReference type="ChEBI" id="CHEBI:15378"/>
        <dbReference type="ChEBI" id="CHEBI:33019"/>
        <dbReference type="ChEBI" id="CHEBI:57464"/>
        <dbReference type="ChEBI" id="CHEBI:61314"/>
        <dbReference type="EC" id="3.6.1.66"/>
    </reaction>
</comment>
<evidence type="ECO:0000256" key="5">
    <source>
        <dbReference type="ARBA" id="ARBA00022842"/>
    </source>
</evidence>
<feature type="binding site" evidence="7">
    <location>
        <position position="71"/>
    </location>
    <ligand>
        <name>substrate</name>
    </ligand>
</feature>
<keyword evidence="3 7" id="KW-0547">Nucleotide-binding</keyword>
<protein>
    <recommendedName>
        <fullName evidence="7">dITP/XTP pyrophosphatase</fullName>
        <ecNumber evidence="7">3.6.1.66</ecNumber>
    </recommendedName>
    <alternativeName>
        <fullName evidence="7">Non-canonical purine NTP pyrophosphatase</fullName>
    </alternativeName>
    <alternativeName>
        <fullName evidence="7">Non-standard purine NTP pyrophosphatase</fullName>
    </alternativeName>
    <alternativeName>
        <fullName evidence="7">Nucleoside-triphosphate diphosphatase</fullName>
    </alternativeName>
    <alternativeName>
        <fullName evidence="7">Nucleoside-triphosphate pyrophosphatase</fullName>
        <shortName evidence="7">NTPase</shortName>
    </alternativeName>
</protein>
<dbReference type="EC" id="3.6.1.66" evidence="7"/>
<comment type="caution">
    <text evidence="10">The sequence shown here is derived from an EMBL/GenBank/DDBJ whole genome shotgun (WGS) entry which is preliminary data.</text>
</comment>
<dbReference type="PANTHER" id="PTHR11067">
    <property type="entry name" value="INOSINE TRIPHOSPHATE PYROPHOSPHATASE/HAM1 PROTEIN"/>
    <property type="match status" value="1"/>
</dbReference>
<feature type="binding site" evidence="7">
    <location>
        <begin position="8"/>
        <end position="13"/>
    </location>
    <ligand>
        <name>substrate</name>
    </ligand>
</feature>
<keyword evidence="5 7" id="KW-0460">Magnesium</keyword>
<comment type="subunit">
    <text evidence="7">Homodimer.</text>
</comment>
<comment type="catalytic activity">
    <reaction evidence="7">
        <text>ITP + H2O = IMP + diphosphate + H(+)</text>
        <dbReference type="Rhea" id="RHEA:29399"/>
        <dbReference type="ChEBI" id="CHEBI:15377"/>
        <dbReference type="ChEBI" id="CHEBI:15378"/>
        <dbReference type="ChEBI" id="CHEBI:33019"/>
        <dbReference type="ChEBI" id="CHEBI:58053"/>
        <dbReference type="ChEBI" id="CHEBI:61402"/>
        <dbReference type="EC" id="3.6.1.66"/>
    </reaction>
</comment>
<accession>A0ABW3L1H1</accession>
<sequence length="198" mass="22094">MKELVIATKNAGKVKEFKEMLKDFGIEVKSLLDLDFEGDIVEDGLTFEENATIKAETIAEWKGIPVLADDSGLEIDALDGRPGVYSARYAGEEKDDVKNMEKVLEEMQQVPDEQRTARFVCSVAVARPGHPTFVERGTCEGSIGREPRGTNGFGYDPIFYPEGADRSMAEHDPSEKNAISHRRNAIKKVEEWLKNQNS</sequence>
<evidence type="ECO:0000256" key="9">
    <source>
        <dbReference type="SAM" id="MobiDB-lite"/>
    </source>
</evidence>
<evidence type="ECO:0000256" key="4">
    <source>
        <dbReference type="ARBA" id="ARBA00022801"/>
    </source>
</evidence>
<name>A0ABW3L1H1_9BACI</name>
<dbReference type="GO" id="GO:0036220">
    <property type="term" value="F:ITP diphosphatase activity"/>
    <property type="evidence" value="ECO:0007669"/>
    <property type="project" value="UniProtKB-EC"/>
</dbReference>
<comment type="similarity">
    <text evidence="1 7 8">Belongs to the HAM1 NTPase family.</text>
</comment>
<keyword evidence="2 7" id="KW-0479">Metal-binding</keyword>
<evidence type="ECO:0000256" key="6">
    <source>
        <dbReference type="ARBA" id="ARBA00023080"/>
    </source>
</evidence>
<evidence type="ECO:0000256" key="8">
    <source>
        <dbReference type="RuleBase" id="RU003781"/>
    </source>
</evidence>
<comment type="catalytic activity">
    <reaction evidence="7">
        <text>dITP + H2O = dIMP + diphosphate + H(+)</text>
        <dbReference type="Rhea" id="RHEA:28342"/>
        <dbReference type="ChEBI" id="CHEBI:15377"/>
        <dbReference type="ChEBI" id="CHEBI:15378"/>
        <dbReference type="ChEBI" id="CHEBI:33019"/>
        <dbReference type="ChEBI" id="CHEBI:61194"/>
        <dbReference type="ChEBI" id="CHEBI:61382"/>
        <dbReference type="EC" id="3.6.1.66"/>
    </reaction>
</comment>
<dbReference type="InterPro" id="IPR020922">
    <property type="entry name" value="dITP/XTP_pyrophosphatase"/>
</dbReference>
<keyword evidence="4 7" id="KW-0378">Hydrolase</keyword>
<keyword evidence="6 7" id="KW-0546">Nucleotide metabolism</keyword>
<dbReference type="Pfam" id="PF01725">
    <property type="entry name" value="Ham1p_like"/>
    <property type="match status" value="1"/>
</dbReference>
<dbReference type="Proteomes" id="UP001596990">
    <property type="component" value="Unassembled WGS sequence"/>
</dbReference>